<keyword evidence="2" id="KW-1185">Reference proteome</keyword>
<evidence type="ECO:0000313" key="1">
    <source>
        <dbReference type="EMBL" id="TKR63061.1"/>
    </source>
</evidence>
<accession>A0A4U5M2U7</accession>
<proteinExistence type="predicted"/>
<gene>
    <name evidence="1" type="ORF">L596_026942</name>
</gene>
<organism evidence="1 2">
    <name type="scientific">Steinernema carpocapsae</name>
    <name type="common">Entomopathogenic nematode</name>
    <dbReference type="NCBI Taxonomy" id="34508"/>
    <lineage>
        <taxon>Eukaryota</taxon>
        <taxon>Metazoa</taxon>
        <taxon>Ecdysozoa</taxon>
        <taxon>Nematoda</taxon>
        <taxon>Chromadorea</taxon>
        <taxon>Rhabditida</taxon>
        <taxon>Tylenchina</taxon>
        <taxon>Panagrolaimomorpha</taxon>
        <taxon>Strongyloidoidea</taxon>
        <taxon>Steinernematidae</taxon>
        <taxon>Steinernema</taxon>
    </lineage>
</organism>
<dbReference type="Proteomes" id="UP000298663">
    <property type="component" value="Unassembled WGS sequence"/>
</dbReference>
<reference evidence="1 2" key="1">
    <citation type="journal article" date="2015" name="Genome Biol.">
        <title>Comparative genomics of Steinernema reveals deeply conserved gene regulatory networks.</title>
        <authorList>
            <person name="Dillman A.R."/>
            <person name="Macchietto M."/>
            <person name="Porter C.F."/>
            <person name="Rogers A."/>
            <person name="Williams B."/>
            <person name="Antoshechkin I."/>
            <person name="Lee M.M."/>
            <person name="Goodwin Z."/>
            <person name="Lu X."/>
            <person name="Lewis E.E."/>
            <person name="Goodrich-Blair H."/>
            <person name="Stock S.P."/>
            <person name="Adams B.J."/>
            <person name="Sternberg P.W."/>
            <person name="Mortazavi A."/>
        </authorList>
    </citation>
    <scope>NUCLEOTIDE SEQUENCE [LARGE SCALE GENOMIC DNA]</scope>
    <source>
        <strain evidence="1 2">ALL</strain>
    </source>
</reference>
<reference evidence="1 2" key="2">
    <citation type="journal article" date="2019" name="G3 (Bethesda)">
        <title>Hybrid Assembly of the Genome of the Entomopathogenic Nematode Steinernema carpocapsae Identifies the X-Chromosome.</title>
        <authorList>
            <person name="Serra L."/>
            <person name="Macchietto M."/>
            <person name="Macias-Munoz A."/>
            <person name="McGill C.J."/>
            <person name="Rodriguez I.M."/>
            <person name="Rodriguez B."/>
            <person name="Murad R."/>
            <person name="Mortazavi A."/>
        </authorList>
    </citation>
    <scope>NUCLEOTIDE SEQUENCE [LARGE SCALE GENOMIC DNA]</scope>
    <source>
        <strain evidence="1 2">ALL</strain>
    </source>
</reference>
<sequence>MHTGYNDIGAPLLGFSTKFTNRTTTLRTMLSAAMELSPSMGISTQFQLRTTLLPWSSTWLMDLDTMWRDYAASPSASMMKKMARIGFLEYLLHRVTVTCLISKERVSD</sequence>
<dbReference type="AlphaFoldDB" id="A0A4U5M2U7"/>
<name>A0A4U5M2U7_STECR</name>
<dbReference type="EMBL" id="AZBU02000010">
    <property type="protein sequence ID" value="TKR63061.1"/>
    <property type="molecule type" value="Genomic_DNA"/>
</dbReference>
<evidence type="ECO:0000313" key="2">
    <source>
        <dbReference type="Proteomes" id="UP000298663"/>
    </source>
</evidence>
<protein>
    <submittedName>
        <fullName evidence="1">Uncharacterized protein</fullName>
    </submittedName>
</protein>
<comment type="caution">
    <text evidence="1">The sequence shown here is derived from an EMBL/GenBank/DDBJ whole genome shotgun (WGS) entry which is preliminary data.</text>
</comment>